<organism evidence="6 7">
    <name type="scientific">Massariosphaeria phaeospora</name>
    <dbReference type="NCBI Taxonomy" id="100035"/>
    <lineage>
        <taxon>Eukaryota</taxon>
        <taxon>Fungi</taxon>
        <taxon>Dikarya</taxon>
        <taxon>Ascomycota</taxon>
        <taxon>Pezizomycotina</taxon>
        <taxon>Dothideomycetes</taxon>
        <taxon>Pleosporomycetidae</taxon>
        <taxon>Pleosporales</taxon>
        <taxon>Pleosporales incertae sedis</taxon>
        <taxon>Massariosphaeria</taxon>
    </lineage>
</organism>
<name>A0A7C8I174_9PLEO</name>
<feature type="domain" description="MYND-type" evidence="5">
    <location>
        <begin position="10"/>
        <end position="46"/>
    </location>
</feature>
<keyword evidence="3" id="KW-0862">Zinc</keyword>
<keyword evidence="1" id="KW-0479">Metal-binding</keyword>
<evidence type="ECO:0000256" key="3">
    <source>
        <dbReference type="ARBA" id="ARBA00022833"/>
    </source>
</evidence>
<protein>
    <recommendedName>
        <fullName evidence="5">MYND-type domain-containing protein</fullName>
    </recommendedName>
</protein>
<dbReference type="EMBL" id="JAADJZ010000020">
    <property type="protein sequence ID" value="KAF2868069.1"/>
    <property type="molecule type" value="Genomic_DNA"/>
</dbReference>
<proteinExistence type="predicted"/>
<dbReference type="AlphaFoldDB" id="A0A7C8I174"/>
<keyword evidence="7" id="KW-1185">Reference proteome</keyword>
<dbReference type="OrthoDB" id="437457at2759"/>
<evidence type="ECO:0000313" key="7">
    <source>
        <dbReference type="Proteomes" id="UP000481861"/>
    </source>
</evidence>
<dbReference type="PROSITE" id="PS50865">
    <property type="entry name" value="ZF_MYND_2"/>
    <property type="match status" value="1"/>
</dbReference>
<comment type="caution">
    <text evidence="6">The sequence shown here is derived from an EMBL/GenBank/DDBJ whole genome shotgun (WGS) entry which is preliminary data.</text>
</comment>
<gene>
    <name evidence="6" type="ORF">BDV95DRAFT_501280</name>
</gene>
<dbReference type="Proteomes" id="UP000481861">
    <property type="component" value="Unassembled WGS sequence"/>
</dbReference>
<dbReference type="GO" id="GO:0008270">
    <property type="term" value="F:zinc ion binding"/>
    <property type="evidence" value="ECO:0007669"/>
    <property type="project" value="UniProtKB-KW"/>
</dbReference>
<dbReference type="PROSITE" id="PS01360">
    <property type="entry name" value="ZF_MYND_1"/>
    <property type="match status" value="1"/>
</dbReference>
<dbReference type="SUPFAM" id="SSF144232">
    <property type="entry name" value="HIT/MYND zinc finger-like"/>
    <property type="match status" value="1"/>
</dbReference>
<evidence type="ECO:0000313" key="6">
    <source>
        <dbReference type="EMBL" id="KAF2868069.1"/>
    </source>
</evidence>
<reference evidence="6 7" key="1">
    <citation type="submission" date="2020-01" db="EMBL/GenBank/DDBJ databases">
        <authorList>
            <consortium name="DOE Joint Genome Institute"/>
            <person name="Haridas S."/>
            <person name="Albert R."/>
            <person name="Binder M."/>
            <person name="Bloem J."/>
            <person name="Labutti K."/>
            <person name="Salamov A."/>
            <person name="Andreopoulos B."/>
            <person name="Baker S.E."/>
            <person name="Barry K."/>
            <person name="Bills G."/>
            <person name="Bluhm B.H."/>
            <person name="Cannon C."/>
            <person name="Castanera R."/>
            <person name="Culley D.E."/>
            <person name="Daum C."/>
            <person name="Ezra D."/>
            <person name="Gonzalez J.B."/>
            <person name="Henrissat B."/>
            <person name="Kuo A."/>
            <person name="Liang C."/>
            <person name="Lipzen A."/>
            <person name="Lutzoni F."/>
            <person name="Magnuson J."/>
            <person name="Mondo S."/>
            <person name="Nolan M."/>
            <person name="Ohm R."/>
            <person name="Pangilinan J."/>
            <person name="Park H.-J.H."/>
            <person name="Ramirez L."/>
            <person name="Alfaro M."/>
            <person name="Sun H."/>
            <person name="Tritt A."/>
            <person name="Yoshinaga Y."/>
            <person name="Zwiers L.-H.L."/>
            <person name="Turgeon B.G."/>
            <person name="Goodwin S.B."/>
            <person name="Spatafora J.W."/>
            <person name="Crous P.W."/>
            <person name="Grigoriev I.V."/>
        </authorList>
    </citation>
    <scope>NUCLEOTIDE SEQUENCE [LARGE SCALE GENOMIC DNA]</scope>
    <source>
        <strain evidence="6 7">CBS 611.86</strain>
    </source>
</reference>
<evidence type="ECO:0000259" key="5">
    <source>
        <dbReference type="PROSITE" id="PS50865"/>
    </source>
</evidence>
<evidence type="ECO:0000256" key="1">
    <source>
        <dbReference type="ARBA" id="ARBA00022723"/>
    </source>
</evidence>
<evidence type="ECO:0000256" key="2">
    <source>
        <dbReference type="ARBA" id="ARBA00022771"/>
    </source>
</evidence>
<dbReference type="Pfam" id="PF01753">
    <property type="entry name" value="zf-MYND"/>
    <property type="match status" value="1"/>
</dbReference>
<keyword evidence="2 4" id="KW-0863">Zinc-finger</keyword>
<dbReference type="InterPro" id="IPR002893">
    <property type="entry name" value="Znf_MYND"/>
</dbReference>
<evidence type="ECO:0000256" key="4">
    <source>
        <dbReference type="PROSITE-ProRule" id="PRU00134"/>
    </source>
</evidence>
<sequence>MAATEAGSLCAMCKNLGTQSCTDCREIRYCSQACQKSDWPVHELLCKALKDFGHEKRPGPNFKRAIYFPVAGPKPHFIWLRISDDAVVDLSTVPEDTTDMTLAFAVTNNRVLHRVLDTTLAFVAKMIQLRPKSATASPEPNRSLTTVDEEFLRFWGGPALVFGFKDEDGQKRRGCDLGPMDFRHAVDHFRALYYKGQSRRIEHIEGDKVKGVRLNCLGDTDICQRPQFEGLDVSAAACTWPTEVKSSLTENIDIPLVIKKLPPALVWRDRRLQHSTSHNHKIGHLNPDSKDYAVTIPDAPSQDQADAWMFVYEYHTEITDIGSVIVVRKDGKPLYPSHLAAIADYFAAIGHCSMTVCTNHEQLTTAAKEEFLTSGSEEEFKEYYVAWTQLNLESEGDSGGIRSPYDV</sequence>
<accession>A0A7C8I174</accession>
<dbReference type="Gene3D" id="6.10.140.2220">
    <property type="match status" value="1"/>
</dbReference>